<dbReference type="InterPro" id="IPR036412">
    <property type="entry name" value="HAD-like_sf"/>
</dbReference>
<accession>A0A249PK67</accession>
<sequence length="77" mass="8157">MSGEDCLVFEDAPAGILAGRAAGAEIVVITGAHAAAAETPHGSFAHYADVEARIGVSGWLSLHRRRDEPRFDEAKRV</sequence>
<dbReference type="EMBL" id="CP023068">
    <property type="protein sequence ID" value="ASY66137.1"/>
    <property type="molecule type" value="Genomic_DNA"/>
</dbReference>
<dbReference type="Gene3D" id="3.40.50.1000">
    <property type="entry name" value="HAD superfamily/HAD-like"/>
    <property type="match status" value="1"/>
</dbReference>
<keyword evidence="1" id="KW-0614">Plasmid</keyword>
<dbReference type="KEGG" id="esj:SJ05684_b51550"/>
<keyword evidence="2" id="KW-1185">Reference proteome</keyword>
<gene>
    <name evidence="1" type="ORF">SJ05684_b51550</name>
</gene>
<protein>
    <submittedName>
        <fullName evidence="1">Putative phosphatase YfbT</fullName>
    </submittedName>
</protein>
<dbReference type="eggNOG" id="COG0637">
    <property type="taxonomic scope" value="Bacteria"/>
</dbReference>
<geneLocation type="plasmid" evidence="2">
    <name>psj05684b</name>
</geneLocation>
<dbReference type="Proteomes" id="UP000217211">
    <property type="component" value="Plasmid pSJ05684b"/>
</dbReference>
<proteinExistence type="predicted"/>
<organism evidence="1 2">
    <name type="scientific">Sinorhizobium sojae CCBAU 05684</name>
    <dbReference type="NCBI Taxonomy" id="716928"/>
    <lineage>
        <taxon>Bacteria</taxon>
        <taxon>Pseudomonadati</taxon>
        <taxon>Pseudomonadota</taxon>
        <taxon>Alphaproteobacteria</taxon>
        <taxon>Hyphomicrobiales</taxon>
        <taxon>Rhizobiaceae</taxon>
        <taxon>Sinorhizobium/Ensifer group</taxon>
        <taxon>Sinorhizobium</taxon>
    </lineage>
</organism>
<reference evidence="1 2" key="1">
    <citation type="submission" date="2017-08" db="EMBL/GenBank/DDBJ databases">
        <title>Multipartite genome sequences of Sinorhizobium species nodulating soybeans.</title>
        <authorList>
            <person name="Tian C.F."/>
        </authorList>
    </citation>
    <scope>NUCLEOTIDE SEQUENCE [LARGE SCALE GENOMIC DNA]</scope>
    <source>
        <strain evidence="1 2">CCBAU 05684</strain>
        <plasmid evidence="2">psj05684b</plasmid>
    </source>
</reference>
<evidence type="ECO:0000313" key="2">
    <source>
        <dbReference type="Proteomes" id="UP000217211"/>
    </source>
</evidence>
<name>A0A249PK67_9HYPH</name>
<dbReference type="AlphaFoldDB" id="A0A249PK67"/>
<evidence type="ECO:0000313" key="1">
    <source>
        <dbReference type="EMBL" id="ASY66137.1"/>
    </source>
</evidence>
<dbReference type="SUPFAM" id="SSF56784">
    <property type="entry name" value="HAD-like"/>
    <property type="match status" value="1"/>
</dbReference>
<dbReference type="InterPro" id="IPR023214">
    <property type="entry name" value="HAD_sf"/>
</dbReference>